<reference evidence="7" key="1">
    <citation type="journal article" date="2018" name="Genome Biol. Evol.">
        <title>Genomics and development of Lentinus tigrinus, a white-rot wood-decaying mushroom with dimorphic fruiting bodies.</title>
        <authorList>
            <person name="Wu B."/>
            <person name="Xu Z."/>
            <person name="Knudson A."/>
            <person name="Carlson A."/>
            <person name="Chen N."/>
            <person name="Kovaka S."/>
            <person name="LaButti K."/>
            <person name="Lipzen A."/>
            <person name="Pennachio C."/>
            <person name="Riley R."/>
            <person name="Schakwitz W."/>
            <person name="Umezawa K."/>
            <person name="Ohm R.A."/>
            <person name="Grigoriev I.V."/>
            <person name="Nagy L.G."/>
            <person name="Gibbons J."/>
            <person name="Hibbett D."/>
        </authorList>
    </citation>
    <scope>NUCLEOTIDE SEQUENCE [LARGE SCALE GENOMIC DNA]</scope>
    <source>
        <strain evidence="7">ALCF2SS1-6</strain>
    </source>
</reference>
<evidence type="ECO:0000256" key="3">
    <source>
        <dbReference type="ARBA" id="ARBA00022729"/>
    </source>
</evidence>
<sequence length="106" mass="10896">MRSLALLLTTLAVLSMEIHAQDDGCVATCIRELVAGCDSITDPNCICGESSSINACVQGNCSSSDQQIFTSMSASICAEATSQVGVGNALREIVSARPSALPASKE</sequence>
<evidence type="ECO:0000313" key="7">
    <source>
        <dbReference type="EMBL" id="RPD54040.1"/>
    </source>
</evidence>
<evidence type="ECO:0000256" key="4">
    <source>
        <dbReference type="ARBA" id="ARBA00023157"/>
    </source>
</evidence>
<comment type="subcellular location">
    <subcellularLocation>
        <location evidence="1">Secreted</location>
    </subcellularLocation>
</comment>
<dbReference type="Pfam" id="PF05730">
    <property type="entry name" value="CFEM"/>
    <property type="match status" value="1"/>
</dbReference>
<evidence type="ECO:0000256" key="2">
    <source>
        <dbReference type="ARBA" id="ARBA00022525"/>
    </source>
</evidence>
<evidence type="ECO:0000256" key="5">
    <source>
        <dbReference type="SAM" id="SignalP"/>
    </source>
</evidence>
<dbReference type="EMBL" id="ML122311">
    <property type="protein sequence ID" value="RPD54040.1"/>
    <property type="molecule type" value="Genomic_DNA"/>
</dbReference>
<dbReference type="OrthoDB" id="2758373at2759"/>
<keyword evidence="8" id="KW-1185">Reference proteome</keyword>
<proteinExistence type="predicted"/>
<evidence type="ECO:0000259" key="6">
    <source>
        <dbReference type="Pfam" id="PF05730"/>
    </source>
</evidence>
<gene>
    <name evidence="7" type="ORF">L227DRAFT_580828</name>
</gene>
<keyword evidence="4" id="KW-1015">Disulfide bond</keyword>
<accession>A0A5C2RTQ4</accession>
<keyword evidence="3 5" id="KW-0732">Signal</keyword>
<dbReference type="GO" id="GO:0005576">
    <property type="term" value="C:extracellular region"/>
    <property type="evidence" value="ECO:0007669"/>
    <property type="project" value="UniProtKB-SubCell"/>
</dbReference>
<evidence type="ECO:0000313" key="8">
    <source>
        <dbReference type="Proteomes" id="UP000313359"/>
    </source>
</evidence>
<organism evidence="7 8">
    <name type="scientific">Lentinus tigrinus ALCF2SS1-6</name>
    <dbReference type="NCBI Taxonomy" id="1328759"/>
    <lineage>
        <taxon>Eukaryota</taxon>
        <taxon>Fungi</taxon>
        <taxon>Dikarya</taxon>
        <taxon>Basidiomycota</taxon>
        <taxon>Agaricomycotina</taxon>
        <taxon>Agaricomycetes</taxon>
        <taxon>Polyporales</taxon>
        <taxon>Polyporaceae</taxon>
        <taxon>Lentinus</taxon>
    </lineage>
</organism>
<feature type="chain" id="PRO_5023024159" description="CFEM domain-containing protein" evidence="5">
    <location>
        <begin position="21"/>
        <end position="106"/>
    </location>
</feature>
<evidence type="ECO:0000256" key="1">
    <source>
        <dbReference type="ARBA" id="ARBA00004613"/>
    </source>
</evidence>
<protein>
    <recommendedName>
        <fullName evidence="6">CFEM domain-containing protein</fullName>
    </recommendedName>
</protein>
<dbReference type="Proteomes" id="UP000313359">
    <property type="component" value="Unassembled WGS sequence"/>
</dbReference>
<dbReference type="InterPro" id="IPR008427">
    <property type="entry name" value="Extracellular_membr_CFEM_dom"/>
</dbReference>
<dbReference type="AlphaFoldDB" id="A0A5C2RTQ4"/>
<name>A0A5C2RTQ4_9APHY</name>
<feature type="signal peptide" evidence="5">
    <location>
        <begin position="1"/>
        <end position="20"/>
    </location>
</feature>
<keyword evidence="2" id="KW-0964">Secreted</keyword>
<feature type="domain" description="CFEM" evidence="6">
    <location>
        <begin position="23"/>
        <end position="78"/>
    </location>
</feature>